<name>A0A935JU13_9RHOO</name>
<feature type="chain" id="PRO_5037413015" evidence="1">
    <location>
        <begin position="22"/>
        <end position="256"/>
    </location>
</feature>
<sequence length="256" mass="28267">MNWLRYLLIICCVLVTPLATAQEKVTSRSLSIGILPYLSTRTLLANYQPLAIALERELKQPIQLLTAPDFETFVKRVIDGEYDLAILAPHYARLATKEFGYSALLVNKTPIRGILVTARNKPLSNINELRGQTIAVVDRSALLAIVGVITLADEGLMEGNDYSFVQTISHSSALYNAVSGKSRAALISYSTLALAPAELQHEAVISRELAVIPGLFYIANNRIPVSRQQAIKAALLAFEKMPEGQQFLKNTNWWLS</sequence>
<dbReference type="Gene3D" id="3.40.190.10">
    <property type="entry name" value="Periplasmic binding protein-like II"/>
    <property type="match status" value="2"/>
</dbReference>
<dbReference type="AlphaFoldDB" id="A0A935JU13"/>
<gene>
    <name evidence="2" type="ORF">IPJ38_00080</name>
</gene>
<reference evidence="2 3" key="1">
    <citation type="submission" date="2020-10" db="EMBL/GenBank/DDBJ databases">
        <title>Connecting structure to function with the recovery of over 1000 high-quality activated sludge metagenome-assembled genomes encoding full-length rRNA genes using long-read sequencing.</title>
        <authorList>
            <person name="Singleton C.M."/>
            <person name="Petriglieri F."/>
            <person name="Kristensen J.M."/>
            <person name="Kirkegaard R.H."/>
            <person name="Michaelsen T.Y."/>
            <person name="Andersen M.H."/>
            <person name="Karst S.M."/>
            <person name="Dueholm M.S."/>
            <person name="Nielsen P.H."/>
            <person name="Albertsen M."/>
        </authorList>
    </citation>
    <scope>NUCLEOTIDE SEQUENCE [LARGE SCALE GENOMIC DNA]</scope>
    <source>
        <strain evidence="2">EsbW_18-Q3-R4-48_BATAC.463</strain>
    </source>
</reference>
<organism evidence="2 3">
    <name type="scientific">Candidatus Dechloromonas phosphorivorans</name>
    <dbReference type="NCBI Taxonomy" id="2899244"/>
    <lineage>
        <taxon>Bacteria</taxon>
        <taxon>Pseudomonadati</taxon>
        <taxon>Pseudomonadota</taxon>
        <taxon>Betaproteobacteria</taxon>
        <taxon>Rhodocyclales</taxon>
        <taxon>Azonexaceae</taxon>
        <taxon>Dechloromonas</taxon>
    </lineage>
</organism>
<dbReference type="PANTHER" id="PTHR35841">
    <property type="entry name" value="PHOSPHONATES-BINDING PERIPLASMIC PROTEIN"/>
    <property type="match status" value="1"/>
</dbReference>
<feature type="signal peptide" evidence="1">
    <location>
        <begin position="1"/>
        <end position="21"/>
    </location>
</feature>
<proteinExistence type="predicted"/>
<keyword evidence="1" id="KW-0732">Signal</keyword>
<dbReference type="SUPFAM" id="SSF53850">
    <property type="entry name" value="Periplasmic binding protein-like II"/>
    <property type="match status" value="1"/>
</dbReference>
<evidence type="ECO:0000313" key="2">
    <source>
        <dbReference type="EMBL" id="MBK7413768.1"/>
    </source>
</evidence>
<protein>
    <submittedName>
        <fullName evidence="2">Phosphate/phosphite/phosphonate ABC transporter substrate-binding protein</fullName>
    </submittedName>
</protein>
<dbReference type="PANTHER" id="PTHR35841:SF1">
    <property type="entry name" value="PHOSPHONATES-BINDING PERIPLASMIC PROTEIN"/>
    <property type="match status" value="1"/>
</dbReference>
<comment type="caution">
    <text evidence="2">The sequence shown here is derived from an EMBL/GenBank/DDBJ whole genome shotgun (WGS) entry which is preliminary data.</text>
</comment>
<evidence type="ECO:0000313" key="3">
    <source>
        <dbReference type="Proteomes" id="UP000739411"/>
    </source>
</evidence>
<dbReference type="Pfam" id="PF12974">
    <property type="entry name" value="Phosphonate-bd"/>
    <property type="match status" value="1"/>
</dbReference>
<dbReference type="EMBL" id="JADJMS010000001">
    <property type="protein sequence ID" value="MBK7413768.1"/>
    <property type="molecule type" value="Genomic_DNA"/>
</dbReference>
<evidence type="ECO:0000256" key="1">
    <source>
        <dbReference type="SAM" id="SignalP"/>
    </source>
</evidence>
<accession>A0A935JU13</accession>
<dbReference type="Proteomes" id="UP000739411">
    <property type="component" value="Unassembled WGS sequence"/>
</dbReference>